<dbReference type="Gramene" id="TraesROB_scaffold_076424_01G000200.1">
    <property type="protein sequence ID" value="TraesROB_scaffold_076424_01G000200.1"/>
    <property type="gene ID" value="TraesROB_scaffold_076424_01G000200"/>
</dbReference>
<dbReference type="GO" id="GO:0051603">
    <property type="term" value="P:proteolysis involved in protein catabolic process"/>
    <property type="evidence" value="ECO:0000318"/>
    <property type="project" value="GO_Central"/>
</dbReference>
<evidence type="ECO:0000256" key="1">
    <source>
        <dbReference type="ARBA" id="ARBA00022670"/>
    </source>
</evidence>
<reference evidence="8" key="1">
    <citation type="submission" date="2018-08" db="EMBL/GenBank/DDBJ databases">
        <authorList>
            <person name="Rossello M."/>
        </authorList>
    </citation>
    <scope>NUCLEOTIDE SEQUENCE [LARGE SCALE GENOMIC DNA]</scope>
    <source>
        <strain evidence="8">cv. Chinese Spring</strain>
    </source>
</reference>
<protein>
    <recommendedName>
        <fullName evidence="7">Peptidase M48 domain-containing protein</fullName>
    </recommendedName>
</protein>
<evidence type="ECO:0000313" key="9">
    <source>
        <dbReference type="Proteomes" id="UP000019116"/>
    </source>
</evidence>
<comment type="cofactor">
    <cofactor evidence="6">
        <name>Zn(2+)</name>
        <dbReference type="ChEBI" id="CHEBI:29105"/>
    </cofactor>
    <text evidence="6">Binds 1 zinc ion per subunit.</text>
</comment>
<evidence type="ECO:0000259" key="7">
    <source>
        <dbReference type="Pfam" id="PF01435"/>
    </source>
</evidence>
<dbReference type="InterPro" id="IPR051156">
    <property type="entry name" value="Mito/Outer_Membr_Metalloprot"/>
</dbReference>
<evidence type="ECO:0000256" key="5">
    <source>
        <dbReference type="ARBA" id="ARBA00023049"/>
    </source>
</evidence>
<dbReference type="SMR" id="A0A3B6NH99"/>
<dbReference type="EnsemblPlants" id="TraesCS6A02G010600.1">
    <property type="protein sequence ID" value="TraesCS6A02G010600.1"/>
    <property type="gene ID" value="TraesCS6A02G010600"/>
</dbReference>
<dbReference type="Proteomes" id="UP000019116">
    <property type="component" value="Chromosome 6A"/>
</dbReference>
<evidence type="ECO:0000256" key="6">
    <source>
        <dbReference type="RuleBase" id="RU003983"/>
    </source>
</evidence>
<keyword evidence="5 6" id="KW-0482">Metalloprotease</keyword>
<proteinExistence type="inferred from homology"/>
<dbReference type="KEGG" id="taes:123129261"/>
<dbReference type="STRING" id="4565.A0A3B6NH99"/>
<organism evidence="8">
    <name type="scientific">Triticum aestivum</name>
    <name type="common">Wheat</name>
    <dbReference type="NCBI Taxonomy" id="4565"/>
    <lineage>
        <taxon>Eukaryota</taxon>
        <taxon>Viridiplantae</taxon>
        <taxon>Streptophyta</taxon>
        <taxon>Embryophyta</taxon>
        <taxon>Tracheophyta</taxon>
        <taxon>Spermatophyta</taxon>
        <taxon>Magnoliopsida</taxon>
        <taxon>Liliopsida</taxon>
        <taxon>Poales</taxon>
        <taxon>Poaceae</taxon>
        <taxon>BOP clade</taxon>
        <taxon>Pooideae</taxon>
        <taxon>Triticodae</taxon>
        <taxon>Triticeae</taxon>
        <taxon>Triticinae</taxon>
        <taxon>Triticum</taxon>
    </lineage>
</organism>
<dbReference type="PANTHER" id="PTHR22726">
    <property type="entry name" value="METALLOENDOPEPTIDASE OMA1"/>
    <property type="match status" value="1"/>
</dbReference>
<evidence type="ECO:0000256" key="4">
    <source>
        <dbReference type="ARBA" id="ARBA00022833"/>
    </source>
</evidence>
<dbReference type="PANTHER" id="PTHR22726:SF1">
    <property type="entry name" value="METALLOENDOPEPTIDASE OMA1, MITOCHONDRIAL"/>
    <property type="match status" value="1"/>
</dbReference>
<evidence type="ECO:0000256" key="2">
    <source>
        <dbReference type="ARBA" id="ARBA00022723"/>
    </source>
</evidence>
<feature type="domain" description="Peptidase M48" evidence="7">
    <location>
        <begin position="185"/>
        <end position="246"/>
    </location>
</feature>
<dbReference type="Gramene" id="TraesCS6A02G010600.1">
    <property type="protein sequence ID" value="TraesCS6A02G010600.1"/>
    <property type="gene ID" value="TraesCS6A02G010600"/>
</dbReference>
<dbReference type="AlphaFoldDB" id="A0A3B6NH99"/>
<reference evidence="8" key="2">
    <citation type="submission" date="2018-10" db="UniProtKB">
        <authorList>
            <consortium name="EnsemblPlants"/>
        </authorList>
    </citation>
    <scope>IDENTIFICATION</scope>
</reference>
<dbReference type="RefSeq" id="XP_044405432.1">
    <property type="nucleotide sequence ID" value="XM_044549497.1"/>
</dbReference>
<evidence type="ECO:0000256" key="3">
    <source>
        <dbReference type="ARBA" id="ARBA00022801"/>
    </source>
</evidence>
<dbReference type="OrthoDB" id="1418575at2759"/>
<dbReference type="GeneID" id="123129261"/>
<keyword evidence="2" id="KW-0479">Metal-binding</keyword>
<keyword evidence="1 6" id="KW-0645">Protease</keyword>
<dbReference type="InterPro" id="IPR001915">
    <property type="entry name" value="Peptidase_M48"/>
</dbReference>
<dbReference type="Gramene" id="TraesCS6A03G0022200.1">
    <property type="protein sequence ID" value="TraesCS6A03G0022200.1.CDS"/>
    <property type="gene ID" value="TraesCS6A03G0022200"/>
</dbReference>
<dbReference type="GO" id="GO:0016020">
    <property type="term" value="C:membrane"/>
    <property type="evidence" value="ECO:0000318"/>
    <property type="project" value="GO_Central"/>
</dbReference>
<name>A0A3B6NH99_WHEAT</name>
<sequence>MNSWLRSSRRLLPAAARLLRPPHHNISRLHAIGGQLFRRPSTVVLVPRDYCTALRRHVPGHLAPCGYSHTPHKVAAALTSRCGTKITVNRGFHVHVDTVPYINRRHVVLGSRREAGEWGEDYFAEFKAEHASKIVDPLNRDCVRVREIGLKIIHAIHSSSNRIARGGLSHSQIIKSMEWVDELNWEMIVVEDEDIHRGSSHGGGKIVVSTGFLKEFSTDTEIAVMLGHEVAHVVARHTVELIRIFMAFNQFPTHLLAAPFLRRNEREADYIGMLLLAAAGFDPHAAPLFYEKLGKIAGETALLRTLTFFSCKVHPSFKERSWLLSQPKVMEEAMEFYREAISDDGQGYDKDDLGSSP</sequence>
<dbReference type="Pfam" id="PF01435">
    <property type="entry name" value="Peptidase_M48"/>
    <property type="match status" value="1"/>
</dbReference>
<evidence type="ECO:0000313" key="8">
    <source>
        <dbReference type="EnsemblPlants" id="TraesCS6A02G010600.1"/>
    </source>
</evidence>
<gene>
    <name evidence="8" type="primary">LOC123129261</name>
</gene>
<keyword evidence="9" id="KW-1185">Reference proteome</keyword>
<accession>A0A3B6NH99</accession>
<dbReference type="GO" id="GO:0046872">
    <property type="term" value="F:metal ion binding"/>
    <property type="evidence" value="ECO:0007669"/>
    <property type="project" value="UniProtKB-KW"/>
</dbReference>
<dbReference type="GO" id="GO:0004222">
    <property type="term" value="F:metalloendopeptidase activity"/>
    <property type="evidence" value="ECO:0000318"/>
    <property type="project" value="GO_Central"/>
</dbReference>
<keyword evidence="4 6" id="KW-0862">Zinc</keyword>
<comment type="similarity">
    <text evidence="6">Belongs to the peptidase M48 family.</text>
</comment>
<keyword evidence="3 6" id="KW-0378">Hydrolase</keyword>
<dbReference type="Gene3D" id="3.30.2010.10">
    <property type="entry name" value="Metalloproteases ('zincins'), catalytic domain"/>
    <property type="match status" value="1"/>
</dbReference>